<feature type="transmembrane region" description="Helical" evidence="1">
    <location>
        <begin position="110"/>
        <end position="133"/>
    </location>
</feature>
<organism evidence="2 3">
    <name type="scientific">Thermoproteota archaeon</name>
    <dbReference type="NCBI Taxonomy" id="2056631"/>
    <lineage>
        <taxon>Archaea</taxon>
        <taxon>Thermoproteota</taxon>
    </lineage>
</organism>
<evidence type="ECO:0008006" key="4">
    <source>
        <dbReference type="Google" id="ProtNLM"/>
    </source>
</evidence>
<dbReference type="Proteomes" id="UP000278475">
    <property type="component" value="Unassembled WGS sequence"/>
</dbReference>
<evidence type="ECO:0000313" key="2">
    <source>
        <dbReference type="EMBL" id="RLE50359.1"/>
    </source>
</evidence>
<dbReference type="Gene3D" id="1.10.1760.20">
    <property type="match status" value="1"/>
</dbReference>
<dbReference type="GO" id="GO:0016020">
    <property type="term" value="C:membrane"/>
    <property type="evidence" value="ECO:0007669"/>
    <property type="project" value="InterPro"/>
</dbReference>
<evidence type="ECO:0000256" key="1">
    <source>
        <dbReference type="SAM" id="Phobius"/>
    </source>
</evidence>
<dbReference type="PANTHER" id="PTHR37815:SF3">
    <property type="entry name" value="UPF0397 PROTEIN SPR0429"/>
    <property type="match status" value="1"/>
</dbReference>
<keyword evidence="1" id="KW-0812">Transmembrane</keyword>
<dbReference type="EMBL" id="QMQV01000007">
    <property type="protein sequence ID" value="RLE50359.1"/>
    <property type="molecule type" value="Genomic_DNA"/>
</dbReference>
<keyword evidence="1" id="KW-0472">Membrane</keyword>
<gene>
    <name evidence="2" type="ORF">DRJ31_01530</name>
</gene>
<accession>A0A497ET34</accession>
<evidence type="ECO:0000313" key="3">
    <source>
        <dbReference type="Proteomes" id="UP000278475"/>
    </source>
</evidence>
<dbReference type="AlphaFoldDB" id="A0A497ET34"/>
<dbReference type="PANTHER" id="PTHR37815">
    <property type="entry name" value="UPF0397 PROTEIN BC_2624-RELATED"/>
    <property type="match status" value="1"/>
</dbReference>
<dbReference type="Pfam" id="PF07155">
    <property type="entry name" value="ECF-ribofla_trS"/>
    <property type="match status" value="1"/>
</dbReference>
<feature type="transmembrane region" description="Helical" evidence="1">
    <location>
        <begin position="139"/>
        <end position="164"/>
    </location>
</feature>
<sequence length="174" mass="19265">MHPSLSKAKILTYTGLMTALVYTMTCIAIPMPKPLGVWHLGDIASFISAIMFGPKVGAFSCGVGAMLFDVWNPLYQSSFIVWAPATLFIRGIMGFIVGKLRRIFVNKPRLSELFAMAISHVWKNLAYFCYDYALFGPVAYLDLITFFPLSVIDISAAIAILAALRKAIGREYLL</sequence>
<keyword evidence="1" id="KW-1133">Transmembrane helix</keyword>
<reference evidence="2 3" key="1">
    <citation type="submission" date="2018-06" db="EMBL/GenBank/DDBJ databases">
        <title>Extensive metabolic versatility and redundancy in microbially diverse, dynamic hydrothermal sediments.</title>
        <authorList>
            <person name="Dombrowski N."/>
            <person name="Teske A."/>
            <person name="Baker B.J."/>
        </authorList>
    </citation>
    <scope>NUCLEOTIDE SEQUENCE [LARGE SCALE GENOMIC DNA]</scope>
    <source>
        <strain evidence="2">B66_G16</strain>
    </source>
</reference>
<feature type="transmembrane region" description="Helical" evidence="1">
    <location>
        <begin position="12"/>
        <end position="31"/>
    </location>
</feature>
<name>A0A497ET34_9CREN</name>
<proteinExistence type="predicted"/>
<feature type="transmembrane region" description="Helical" evidence="1">
    <location>
        <begin position="79"/>
        <end position="98"/>
    </location>
</feature>
<protein>
    <recommendedName>
        <fullName evidence="4">ECF transporter S component</fullName>
    </recommendedName>
</protein>
<dbReference type="InterPro" id="IPR009825">
    <property type="entry name" value="ECF_substrate-spec-like"/>
</dbReference>
<feature type="transmembrane region" description="Helical" evidence="1">
    <location>
        <begin position="43"/>
        <end position="67"/>
    </location>
</feature>
<comment type="caution">
    <text evidence="2">The sequence shown here is derived from an EMBL/GenBank/DDBJ whole genome shotgun (WGS) entry which is preliminary data.</text>
</comment>